<dbReference type="AlphaFoldDB" id="A0A0W0U805"/>
<protein>
    <submittedName>
        <fullName evidence="1">Uncharacterized protein</fullName>
    </submittedName>
</protein>
<keyword evidence="2" id="KW-1185">Reference proteome</keyword>
<sequence length="150" mass="18097">MKLPALNHVLEYEHPAVLKLYNQNYPNNTLSASCAFLEMKKYLWLAQKHALDRQKNPADPRLPERFFMVRGMQEIDEMWHEFILFTADYMRFCETYFGEYLHHLPNLFDNRPRPRADVERDIAKMLPYIHEHLGEESVRIWFAHYLNVQA</sequence>
<dbReference type="STRING" id="45065.Lgee_0455"/>
<dbReference type="EMBL" id="LNYC01000009">
    <property type="protein sequence ID" value="KTD03798.1"/>
    <property type="molecule type" value="Genomic_DNA"/>
</dbReference>
<dbReference type="PATRIC" id="fig|45065.4.peg.483"/>
<dbReference type="Proteomes" id="UP000054785">
    <property type="component" value="Unassembled WGS sequence"/>
</dbReference>
<dbReference type="PROSITE" id="PS51257">
    <property type="entry name" value="PROKAR_LIPOPROTEIN"/>
    <property type="match status" value="1"/>
</dbReference>
<dbReference type="RefSeq" id="WP_028387458.1">
    <property type="nucleotide sequence ID" value="NZ_CAAAHN010000004.1"/>
</dbReference>
<name>A0A0W0U805_9GAMM</name>
<evidence type="ECO:0000313" key="1">
    <source>
        <dbReference type="EMBL" id="KTD03798.1"/>
    </source>
</evidence>
<comment type="caution">
    <text evidence="1">The sequence shown here is derived from an EMBL/GenBank/DDBJ whole genome shotgun (WGS) entry which is preliminary data.</text>
</comment>
<evidence type="ECO:0000313" key="2">
    <source>
        <dbReference type="Proteomes" id="UP000054785"/>
    </source>
</evidence>
<accession>A0A0W0U805</accession>
<dbReference type="OrthoDB" id="278697at2"/>
<proteinExistence type="predicted"/>
<gene>
    <name evidence="1" type="ORF">Lgee_0455</name>
</gene>
<reference evidence="1 2" key="1">
    <citation type="submission" date="2015-11" db="EMBL/GenBank/DDBJ databases">
        <title>Genomic analysis of 38 Legionella species identifies large and diverse effector repertoires.</title>
        <authorList>
            <person name="Burstein D."/>
            <person name="Amaro F."/>
            <person name="Zusman T."/>
            <person name="Lifshitz Z."/>
            <person name="Cohen O."/>
            <person name="Gilbert J.A."/>
            <person name="Pupko T."/>
            <person name="Shuman H.A."/>
            <person name="Segal G."/>
        </authorList>
    </citation>
    <scope>NUCLEOTIDE SEQUENCE [LARGE SCALE GENOMIC DNA]</scope>
    <source>
        <strain evidence="1 2">ATCC 49504</strain>
    </source>
</reference>
<organism evidence="1 2">
    <name type="scientific">Legionella geestiana</name>
    <dbReference type="NCBI Taxonomy" id="45065"/>
    <lineage>
        <taxon>Bacteria</taxon>
        <taxon>Pseudomonadati</taxon>
        <taxon>Pseudomonadota</taxon>
        <taxon>Gammaproteobacteria</taxon>
        <taxon>Legionellales</taxon>
        <taxon>Legionellaceae</taxon>
        <taxon>Legionella</taxon>
    </lineage>
</organism>